<dbReference type="InterPro" id="IPR002850">
    <property type="entry name" value="PIN_toxin-like"/>
</dbReference>
<protein>
    <submittedName>
        <fullName evidence="2">Putative toxin-antitoxin system toxin component, PIN family</fullName>
    </submittedName>
</protein>
<dbReference type="Proteomes" id="UP000176317">
    <property type="component" value="Unassembled WGS sequence"/>
</dbReference>
<name>A0A1F5G0E7_9BACT</name>
<evidence type="ECO:0000259" key="1">
    <source>
        <dbReference type="SMART" id="SM00670"/>
    </source>
</evidence>
<evidence type="ECO:0000313" key="2">
    <source>
        <dbReference type="EMBL" id="OGD85332.1"/>
    </source>
</evidence>
<dbReference type="NCBIfam" id="TIGR00305">
    <property type="entry name" value="putative toxin-antitoxin system toxin component, PIN family"/>
    <property type="match status" value="1"/>
</dbReference>
<dbReference type="PANTHER" id="PTHR34610:SF3">
    <property type="entry name" value="SSL7007 PROTEIN"/>
    <property type="match status" value="1"/>
</dbReference>
<dbReference type="SMART" id="SM00670">
    <property type="entry name" value="PINc"/>
    <property type="match status" value="1"/>
</dbReference>
<dbReference type="EMBL" id="MFAT01000071">
    <property type="protein sequence ID" value="OGD85332.1"/>
    <property type="molecule type" value="Genomic_DNA"/>
</dbReference>
<dbReference type="InterPro" id="IPR029060">
    <property type="entry name" value="PIN-like_dom_sf"/>
</dbReference>
<dbReference type="AlphaFoldDB" id="A0A1F5G0E7"/>
<organism evidence="2 3">
    <name type="scientific">Candidatus Curtissbacteria bacterium RBG_13_35_7</name>
    <dbReference type="NCBI Taxonomy" id="1797705"/>
    <lineage>
        <taxon>Bacteria</taxon>
        <taxon>Candidatus Curtissiibacteriota</taxon>
    </lineage>
</organism>
<accession>A0A1F5G0E7</accession>
<comment type="caution">
    <text evidence="2">The sequence shown here is derived from an EMBL/GenBank/DDBJ whole genome shotgun (WGS) entry which is preliminary data.</text>
</comment>
<proteinExistence type="predicted"/>
<feature type="domain" description="PIN" evidence="1">
    <location>
        <begin position="5"/>
        <end position="116"/>
    </location>
</feature>
<dbReference type="Pfam" id="PF13470">
    <property type="entry name" value="PIN_3"/>
    <property type="match status" value="1"/>
</dbReference>
<dbReference type="Gene3D" id="3.40.50.1010">
    <property type="entry name" value="5'-nuclease"/>
    <property type="match status" value="1"/>
</dbReference>
<evidence type="ECO:0000313" key="3">
    <source>
        <dbReference type="Proteomes" id="UP000176317"/>
    </source>
</evidence>
<dbReference type="PANTHER" id="PTHR34610">
    <property type="entry name" value="SSL7007 PROTEIN"/>
    <property type="match status" value="1"/>
</dbReference>
<reference evidence="2 3" key="1">
    <citation type="journal article" date="2016" name="Nat. Commun.">
        <title>Thousands of microbial genomes shed light on interconnected biogeochemical processes in an aquifer system.</title>
        <authorList>
            <person name="Anantharaman K."/>
            <person name="Brown C.T."/>
            <person name="Hug L.A."/>
            <person name="Sharon I."/>
            <person name="Castelle C.J."/>
            <person name="Probst A.J."/>
            <person name="Thomas B.C."/>
            <person name="Singh A."/>
            <person name="Wilkins M.J."/>
            <person name="Karaoz U."/>
            <person name="Brodie E.L."/>
            <person name="Williams K.H."/>
            <person name="Hubbard S.S."/>
            <person name="Banfield J.F."/>
        </authorList>
    </citation>
    <scope>NUCLEOTIDE SEQUENCE [LARGE SCALE GENOMIC DNA]</scope>
</reference>
<dbReference type="SUPFAM" id="SSF88723">
    <property type="entry name" value="PIN domain-like"/>
    <property type="match status" value="1"/>
</dbReference>
<gene>
    <name evidence="2" type="ORF">A2164_04540</name>
</gene>
<dbReference type="InterPro" id="IPR002716">
    <property type="entry name" value="PIN_dom"/>
</dbReference>
<sequence>MKLKPQVVFDTNIYISAIIFGGNPRTCLDLARDGKIKLITTRNILYELSQKLIFKFAWEDKDVIEVIEGLSKFTHIIKPKSKVSIVKKDHSDNIILECAKEAKTDFIVSGDTKHILPIKKFGKSIILSAKNFLNAYYKNSR</sequence>